<keyword evidence="3" id="KW-1185">Reference proteome</keyword>
<dbReference type="RefSeq" id="WP_157681846.1">
    <property type="nucleotide sequence ID" value="NZ_LT629692.1"/>
</dbReference>
<feature type="transmembrane region" description="Helical" evidence="1">
    <location>
        <begin position="20"/>
        <end position="41"/>
    </location>
</feature>
<evidence type="ECO:0000313" key="2">
    <source>
        <dbReference type="EMBL" id="SDH11512.1"/>
    </source>
</evidence>
<dbReference type="AlphaFoldDB" id="A0A1G7ZS20"/>
<evidence type="ECO:0000256" key="1">
    <source>
        <dbReference type="SAM" id="Phobius"/>
    </source>
</evidence>
<proteinExistence type="predicted"/>
<dbReference type="EMBL" id="LT629692">
    <property type="protein sequence ID" value="SDH11512.1"/>
    <property type="molecule type" value="Genomic_DNA"/>
</dbReference>
<keyword evidence="1" id="KW-0812">Transmembrane</keyword>
<gene>
    <name evidence="2" type="ORF">SAMN04489810_2149</name>
</gene>
<keyword evidence="1" id="KW-1133">Transmembrane helix</keyword>
<dbReference type="Proteomes" id="UP000199009">
    <property type="component" value="Chromosome I"/>
</dbReference>
<accession>A0A1G7ZS20</accession>
<name>A0A1G7ZS20_9MICO</name>
<sequence length="56" mass="6067">MDLVWVVGSWIADTFTDPVRFLLLVAGIVALPVFAIGARVAQIRARAESARADDLL</sequence>
<evidence type="ECO:0000313" key="3">
    <source>
        <dbReference type="Proteomes" id="UP000199009"/>
    </source>
</evidence>
<keyword evidence="1" id="KW-0472">Membrane</keyword>
<reference evidence="2 3" key="1">
    <citation type="submission" date="2016-10" db="EMBL/GenBank/DDBJ databases">
        <authorList>
            <person name="de Groot N.N."/>
        </authorList>
    </citation>
    <scope>NUCLEOTIDE SEQUENCE [LARGE SCALE GENOMIC DNA]</scope>
    <source>
        <strain evidence="2 3">DSM 23142</strain>
    </source>
</reference>
<organism evidence="2 3">
    <name type="scientific">Microbacterium pygmaeum</name>
    <dbReference type="NCBI Taxonomy" id="370764"/>
    <lineage>
        <taxon>Bacteria</taxon>
        <taxon>Bacillati</taxon>
        <taxon>Actinomycetota</taxon>
        <taxon>Actinomycetes</taxon>
        <taxon>Micrococcales</taxon>
        <taxon>Microbacteriaceae</taxon>
        <taxon>Microbacterium</taxon>
    </lineage>
</organism>
<protein>
    <submittedName>
        <fullName evidence="2">Uncharacterized protein</fullName>
    </submittedName>
</protein>